<reference evidence="2 3" key="1">
    <citation type="submission" date="2019-03" db="EMBL/GenBank/DDBJ databases">
        <title>San Antonio Military Medical Center submission to MRSN (WRAIR), pending publication.</title>
        <authorList>
            <person name="Blyth D.M."/>
            <person name="Mccarthy S.L."/>
            <person name="Schall S.E."/>
            <person name="Stam J.A."/>
            <person name="Ong A.C."/>
            <person name="Mcgann P.T."/>
        </authorList>
    </citation>
    <scope>NUCLEOTIDE SEQUENCE [LARGE SCALE GENOMIC DNA]</scope>
    <source>
        <strain evidence="2 3">MRSN571793</strain>
    </source>
</reference>
<evidence type="ECO:0000313" key="3">
    <source>
        <dbReference type="Proteomes" id="UP000297861"/>
    </source>
</evidence>
<gene>
    <name evidence="2" type="ORF">E2605_07480</name>
</gene>
<evidence type="ECO:0000313" key="2">
    <source>
        <dbReference type="EMBL" id="TFD97498.1"/>
    </source>
</evidence>
<name>A0A4Y8L5Z0_9BACT</name>
<accession>A0A4Y8L5Z0</accession>
<dbReference type="AlphaFoldDB" id="A0A4Y8L5Z0"/>
<sequence>MKKLAISALLFTSLIVSAQQKETPRRGLMPSHNELPNYKYVDSFDKDTKDNLALLVQRIHDSLMAFHNNDSTIESRPVINLNGTFLPIQSLVDYKQSDVEKIEIEFFPEVAMTAVFGASALNGYGIIKIQLKGKE</sequence>
<protein>
    <recommendedName>
        <fullName evidence="4">DUF3244 domain-containing protein</fullName>
    </recommendedName>
</protein>
<organism evidence="2 3">
    <name type="scientific">Dysgonomonas capnocytophagoides</name>
    <dbReference type="NCBI Taxonomy" id="45254"/>
    <lineage>
        <taxon>Bacteria</taxon>
        <taxon>Pseudomonadati</taxon>
        <taxon>Bacteroidota</taxon>
        <taxon>Bacteroidia</taxon>
        <taxon>Bacteroidales</taxon>
        <taxon>Dysgonomonadaceae</taxon>
        <taxon>Dysgonomonas</taxon>
    </lineage>
</organism>
<keyword evidence="1" id="KW-0732">Signal</keyword>
<proteinExistence type="predicted"/>
<evidence type="ECO:0008006" key="4">
    <source>
        <dbReference type="Google" id="ProtNLM"/>
    </source>
</evidence>
<comment type="caution">
    <text evidence="2">The sequence shown here is derived from an EMBL/GenBank/DDBJ whole genome shotgun (WGS) entry which is preliminary data.</text>
</comment>
<dbReference type="Proteomes" id="UP000297861">
    <property type="component" value="Unassembled WGS sequence"/>
</dbReference>
<dbReference type="RefSeq" id="WP_134435967.1">
    <property type="nucleotide sequence ID" value="NZ_SOML01000003.1"/>
</dbReference>
<feature type="chain" id="PRO_5021260537" description="DUF3244 domain-containing protein" evidence="1">
    <location>
        <begin position="19"/>
        <end position="135"/>
    </location>
</feature>
<keyword evidence="3" id="KW-1185">Reference proteome</keyword>
<evidence type="ECO:0000256" key="1">
    <source>
        <dbReference type="SAM" id="SignalP"/>
    </source>
</evidence>
<dbReference type="EMBL" id="SOML01000003">
    <property type="protein sequence ID" value="TFD97498.1"/>
    <property type="molecule type" value="Genomic_DNA"/>
</dbReference>
<feature type="signal peptide" evidence="1">
    <location>
        <begin position="1"/>
        <end position="18"/>
    </location>
</feature>